<feature type="transmembrane region" description="Helical" evidence="11">
    <location>
        <begin position="224"/>
        <end position="243"/>
    </location>
</feature>
<feature type="transmembrane region" description="Helical" evidence="11">
    <location>
        <begin position="53"/>
        <end position="78"/>
    </location>
</feature>
<keyword evidence="7" id="KW-0769">Symport</keyword>
<evidence type="ECO:0000256" key="2">
    <source>
        <dbReference type="ARBA" id="ARBA00005342"/>
    </source>
</evidence>
<gene>
    <name evidence="12" type="ORF">KEG57_17855</name>
</gene>
<keyword evidence="3 11" id="KW-0813">Transport</keyword>
<comment type="subcellular location">
    <subcellularLocation>
        <location evidence="1">Cell membrane</location>
        <topology evidence="1">Multi-pass membrane protein</topology>
    </subcellularLocation>
    <subcellularLocation>
        <location evidence="11">Membrane</location>
        <topology evidence="11">Multi-pass membrane protein</topology>
    </subcellularLocation>
</comment>
<evidence type="ECO:0000313" key="13">
    <source>
        <dbReference type="Proteomes" id="UP001151081"/>
    </source>
</evidence>
<evidence type="ECO:0000256" key="10">
    <source>
        <dbReference type="ARBA" id="ARBA00047348"/>
    </source>
</evidence>
<reference evidence="12 13" key="1">
    <citation type="submission" date="2021-04" db="EMBL/GenBank/DDBJ databases">
        <title>Genome analysis of Polyangium sp.</title>
        <authorList>
            <person name="Li Y."/>
            <person name="Wang J."/>
        </authorList>
    </citation>
    <scope>NUCLEOTIDE SEQUENCE [LARGE SCALE GENOMIC DNA]</scope>
    <source>
        <strain evidence="12 13">SDU14</strain>
    </source>
</reference>
<evidence type="ECO:0000256" key="7">
    <source>
        <dbReference type="ARBA" id="ARBA00022847"/>
    </source>
</evidence>
<evidence type="ECO:0000256" key="3">
    <source>
        <dbReference type="ARBA" id="ARBA00022448"/>
    </source>
</evidence>
<feature type="transmembrane region" description="Helical" evidence="11">
    <location>
        <begin position="12"/>
        <end position="33"/>
    </location>
</feature>
<feature type="transmembrane region" description="Helical" evidence="11">
    <location>
        <begin position="113"/>
        <end position="135"/>
    </location>
</feature>
<sequence>MEALLDPSLGNGVRALLVLCLLIALGFEFVNGFHDTANAVATVIYTNSLKPHVAVVLSGLCNFVGVFAGGIAVAMGIMKLLPVELLVSSGVGAGLAMVLALLLAAISWNLGTWYLGLPASSSHTLIGAILGVGIANSLLPGHKFGDGVSWSKAADIGIALLVSPLFGFSLAALLVVLIKRYTTNKALLEPPPKDAPPPRGTRALLVSTCAAVSFAHGSNDGQKGVGLVMLILIGLVPAGFAINMDASPAELERTLRATDNVAALVRDHYDQHSKVEAEKTLVRLGELHQFLDGRKSAKEIAPMDRFKFRQDLLLADKSIDNMQKGGHLGLTPAETKKLAEERKALRALTEYAPNWVLVAIALSLGIGTMFGWKRIVVTVGEKIGKSHLTYAQGASAEIVAASTIGVSAWLGLPVSTTHVLSSGIAGTMVAQRSGLQGSTVRNIGLAWVLTLPASMTLSALFFLLFRAIFS</sequence>
<feature type="transmembrane region" description="Helical" evidence="11">
    <location>
        <begin position="352"/>
        <end position="372"/>
    </location>
</feature>
<dbReference type="Proteomes" id="UP001151081">
    <property type="component" value="Unassembled WGS sequence"/>
</dbReference>
<dbReference type="PANTHER" id="PTHR11101">
    <property type="entry name" value="PHOSPHATE TRANSPORTER"/>
    <property type="match status" value="1"/>
</dbReference>
<feature type="transmembrane region" description="Helical" evidence="11">
    <location>
        <begin position="156"/>
        <end position="178"/>
    </location>
</feature>
<dbReference type="EMBL" id="JAGTJJ010000007">
    <property type="protein sequence ID" value="MDC3982386.1"/>
    <property type="molecule type" value="Genomic_DNA"/>
</dbReference>
<evidence type="ECO:0000256" key="4">
    <source>
        <dbReference type="ARBA" id="ARBA00022475"/>
    </source>
</evidence>
<accession>A0A9X4ASD3</accession>
<evidence type="ECO:0000256" key="9">
    <source>
        <dbReference type="ARBA" id="ARBA00023136"/>
    </source>
</evidence>
<keyword evidence="6 11" id="KW-0812">Transmembrane</keyword>
<dbReference type="GO" id="GO:0005315">
    <property type="term" value="F:phosphate transmembrane transporter activity"/>
    <property type="evidence" value="ECO:0007669"/>
    <property type="project" value="InterPro"/>
</dbReference>
<keyword evidence="13" id="KW-1185">Reference proteome</keyword>
<feature type="transmembrane region" description="Helical" evidence="11">
    <location>
        <begin position="85"/>
        <end position="107"/>
    </location>
</feature>
<evidence type="ECO:0000256" key="1">
    <source>
        <dbReference type="ARBA" id="ARBA00004651"/>
    </source>
</evidence>
<evidence type="ECO:0000313" key="12">
    <source>
        <dbReference type="EMBL" id="MDC3982386.1"/>
    </source>
</evidence>
<proteinExistence type="inferred from homology"/>
<dbReference type="GO" id="GO:0015293">
    <property type="term" value="F:symporter activity"/>
    <property type="evidence" value="ECO:0007669"/>
    <property type="project" value="UniProtKB-KW"/>
</dbReference>
<dbReference type="Pfam" id="PF01384">
    <property type="entry name" value="PHO4"/>
    <property type="match status" value="1"/>
</dbReference>
<dbReference type="AlphaFoldDB" id="A0A9X4ASD3"/>
<keyword evidence="5 11" id="KW-0592">Phosphate transport</keyword>
<dbReference type="PANTHER" id="PTHR11101:SF65">
    <property type="entry name" value="LOW-AFFINITY INORGANIC PHOSPHATE TRANSPORTER PITA-RELATED"/>
    <property type="match status" value="1"/>
</dbReference>
<feature type="transmembrane region" description="Helical" evidence="11">
    <location>
        <begin position="445"/>
        <end position="469"/>
    </location>
</feature>
<keyword evidence="8 11" id="KW-1133">Transmembrane helix</keyword>
<comment type="similarity">
    <text evidence="2">Belongs to the inorganic phosphate transporter (PiT) (TC 2.A.20) family. Pit subfamily.</text>
</comment>
<comment type="caution">
    <text evidence="12">The sequence shown here is derived from an EMBL/GenBank/DDBJ whole genome shotgun (WGS) entry which is preliminary data.</text>
</comment>
<dbReference type="InterPro" id="IPR001204">
    <property type="entry name" value="Phos_transporter"/>
</dbReference>
<organism evidence="12 13">
    <name type="scientific">Polyangium jinanense</name>
    <dbReference type="NCBI Taxonomy" id="2829994"/>
    <lineage>
        <taxon>Bacteria</taxon>
        <taxon>Pseudomonadati</taxon>
        <taxon>Myxococcota</taxon>
        <taxon>Polyangia</taxon>
        <taxon>Polyangiales</taxon>
        <taxon>Polyangiaceae</taxon>
        <taxon>Polyangium</taxon>
    </lineage>
</organism>
<keyword evidence="4" id="KW-1003">Cell membrane</keyword>
<dbReference type="RefSeq" id="WP_272427989.1">
    <property type="nucleotide sequence ID" value="NZ_JAGTJJ010000007.1"/>
</dbReference>
<protein>
    <recommendedName>
        <fullName evidence="11">Phosphate transporter</fullName>
    </recommendedName>
</protein>
<comment type="catalytic activity">
    <reaction evidence="10">
        <text>phosphate(in) + H(+)(in) = phosphate(out) + H(+)(out)</text>
        <dbReference type="Rhea" id="RHEA:29939"/>
        <dbReference type="ChEBI" id="CHEBI:15378"/>
        <dbReference type="ChEBI" id="CHEBI:43474"/>
    </reaction>
</comment>
<evidence type="ECO:0000256" key="11">
    <source>
        <dbReference type="RuleBase" id="RU363058"/>
    </source>
</evidence>
<evidence type="ECO:0000256" key="5">
    <source>
        <dbReference type="ARBA" id="ARBA00022592"/>
    </source>
</evidence>
<name>A0A9X4ASD3_9BACT</name>
<evidence type="ECO:0000256" key="8">
    <source>
        <dbReference type="ARBA" id="ARBA00022989"/>
    </source>
</evidence>
<keyword evidence="9 11" id="KW-0472">Membrane</keyword>
<dbReference type="GO" id="GO:0035435">
    <property type="term" value="P:phosphate ion transmembrane transport"/>
    <property type="evidence" value="ECO:0007669"/>
    <property type="project" value="TreeGrafter"/>
</dbReference>
<evidence type="ECO:0000256" key="6">
    <source>
        <dbReference type="ARBA" id="ARBA00022692"/>
    </source>
</evidence>
<dbReference type="GO" id="GO:0005886">
    <property type="term" value="C:plasma membrane"/>
    <property type="evidence" value="ECO:0007669"/>
    <property type="project" value="UniProtKB-SubCell"/>
</dbReference>